<gene>
    <name evidence="3" type="ORF">EDD29_8328</name>
</gene>
<accession>A0A3N1DAP5</accession>
<comment type="caution">
    <text evidence="3">The sequence shown here is derived from an EMBL/GenBank/DDBJ whole genome shotgun (WGS) entry which is preliminary data.</text>
</comment>
<dbReference type="Proteomes" id="UP000272400">
    <property type="component" value="Unassembled WGS sequence"/>
</dbReference>
<dbReference type="OrthoDB" id="3534568at2"/>
<keyword evidence="4" id="KW-1185">Reference proteome</keyword>
<evidence type="ECO:0000313" key="3">
    <source>
        <dbReference type="EMBL" id="ROO90597.1"/>
    </source>
</evidence>
<dbReference type="RefSeq" id="WP_123669531.1">
    <property type="nucleotide sequence ID" value="NZ_RJKE01000001.1"/>
</dbReference>
<dbReference type="EMBL" id="RJKE01000001">
    <property type="protein sequence ID" value="ROO90597.1"/>
    <property type="molecule type" value="Genomic_DNA"/>
</dbReference>
<dbReference type="InterPro" id="IPR003594">
    <property type="entry name" value="HATPase_dom"/>
</dbReference>
<keyword evidence="1" id="KW-0808">Transferase</keyword>
<dbReference type="CDD" id="cd16936">
    <property type="entry name" value="HATPase_RsbW-like"/>
    <property type="match status" value="1"/>
</dbReference>
<dbReference type="PANTHER" id="PTHR35526">
    <property type="entry name" value="ANTI-SIGMA-F FACTOR RSBW-RELATED"/>
    <property type="match status" value="1"/>
</dbReference>
<evidence type="ECO:0000259" key="2">
    <source>
        <dbReference type="Pfam" id="PF13581"/>
    </source>
</evidence>
<dbReference type="Gene3D" id="3.30.565.10">
    <property type="entry name" value="Histidine kinase-like ATPase, C-terminal domain"/>
    <property type="match status" value="1"/>
</dbReference>
<dbReference type="InterPro" id="IPR036890">
    <property type="entry name" value="HATPase_C_sf"/>
</dbReference>
<protein>
    <recommendedName>
        <fullName evidence="2">Histidine kinase/HSP90-like ATPase domain-containing protein</fullName>
    </recommendedName>
</protein>
<dbReference type="InterPro" id="IPR050267">
    <property type="entry name" value="Anti-sigma-factor_SerPK"/>
</dbReference>
<evidence type="ECO:0000256" key="1">
    <source>
        <dbReference type="ARBA" id="ARBA00022527"/>
    </source>
</evidence>
<dbReference type="GO" id="GO:0004674">
    <property type="term" value="F:protein serine/threonine kinase activity"/>
    <property type="evidence" value="ECO:0007669"/>
    <property type="project" value="UniProtKB-KW"/>
</dbReference>
<sequence>MGVELERGHGPWESPESGTFVGQQRYAWYASQAALARMYARRMLGPRCGFDSELVAAELVSNAIRHTVSGARGGHFVVYVMLGRTPGIAVQDLGGSGAPRVGMRQEGRFSEGGRGLELVTRLAVRSGYWGDEREGHTVWAELRSLPFSEPMAG</sequence>
<organism evidence="3 4">
    <name type="scientific">Actinocorallia herbida</name>
    <dbReference type="NCBI Taxonomy" id="58109"/>
    <lineage>
        <taxon>Bacteria</taxon>
        <taxon>Bacillati</taxon>
        <taxon>Actinomycetota</taxon>
        <taxon>Actinomycetes</taxon>
        <taxon>Streptosporangiales</taxon>
        <taxon>Thermomonosporaceae</taxon>
        <taxon>Actinocorallia</taxon>
    </lineage>
</organism>
<dbReference type="AlphaFoldDB" id="A0A3N1DAP5"/>
<dbReference type="PANTHER" id="PTHR35526:SF3">
    <property type="entry name" value="ANTI-SIGMA-F FACTOR RSBW"/>
    <property type="match status" value="1"/>
</dbReference>
<keyword evidence="1" id="KW-0418">Kinase</keyword>
<proteinExistence type="predicted"/>
<dbReference type="Pfam" id="PF13581">
    <property type="entry name" value="HATPase_c_2"/>
    <property type="match status" value="1"/>
</dbReference>
<keyword evidence="1" id="KW-0723">Serine/threonine-protein kinase</keyword>
<feature type="domain" description="Histidine kinase/HSP90-like ATPase" evidence="2">
    <location>
        <begin position="33"/>
        <end position="139"/>
    </location>
</feature>
<evidence type="ECO:0000313" key="4">
    <source>
        <dbReference type="Proteomes" id="UP000272400"/>
    </source>
</evidence>
<dbReference type="SUPFAM" id="SSF55874">
    <property type="entry name" value="ATPase domain of HSP90 chaperone/DNA topoisomerase II/histidine kinase"/>
    <property type="match status" value="1"/>
</dbReference>
<reference evidence="3 4" key="1">
    <citation type="submission" date="2018-11" db="EMBL/GenBank/DDBJ databases">
        <title>Sequencing the genomes of 1000 actinobacteria strains.</title>
        <authorList>
            <person name="Klenk H.-P."/>
        </authorList>
    </citation>
    <scope>NUCLEOTIDE SEQUENCE [LARGE SCALE GENOMIC DNA]</scope>
    <source>
        <strain evidence="3 4">DSM 44254</strain>
    </source>
</reference>
<name>A0A3N1DAP5_9ACTN</name>